<comment type="caution">
    <text evidence="6">The sequence shown here is derived from an EMBL/GenBank/DDBJ whole genome shotgun (WGS) entry which is preliminary data.</text>
</comment>
<dbReference type="Gene3D" id="3.40.120.10">
    <property type="entry name" value="Alpha-D-Glucose-1,6-Bisphosphate, subunit A, domain 3"/>
    <property type="match status" value="1"/>
</dbReference>
<evidence type="ECO:0000259" key="5">
    <source>
        <dbReference type="Pfam" id="PF02880"/>
    </source>
</evidence>
<dbReference type="PANTHER" id="PTHR45745">
    <property type="entry name" value="PHOSPHOMANNOMUTASE 45A"/>
    <property type="match status" value="1"/>
</dbReference>
<dbReference type="Pfam" id="PF02880">
    <property type="entry name" value="PGM_PMM_III"/>
    <property type="match status" value="1"/>
</dbReference>
<keyword evidence="1" id="KW-0479">Metal-binding</keyword>
<accession>A0ABR0KY50</accession>
<dbReference type="SUPFAM" id="SSF53738">
    <property type="entry name" value="Phosphoglucomutase, first 3 domains"/>
    <property type="match status" value="1"/>
</dbReference>
<dbReference type="InterPro" id="IPR036900">
    <property type="entry name" value="A-D-PHexomutase_C_sf"/>
</dbReference>
<dbReference type="PANTHER" id="PTHR45745:SF1">
    <property type="entry name" value="PHOSPHOGLUCOMUTASE 2B-RELATED"/>
    <property type="match status" value="1"/>
</dbReference>
<evidence type="ECO:0000259" key="4">
    <source>
        <dbReference type="Pfam" id="PF00408"/>
    </source>
</evidence>
<keyword evidence="3" id="KW-0413">Isomerase</keyword>
<keyword evidence="2" id="KW-0460">Magnesium</keyword>
<proteinExistence type="predicted"/>
<gene>
    <name evidence="6" type="ORF">LTR32_006720</name>
</gene>
<organism evidence="6 7">
    <name type="scientific">Rachicladosporium monterosium</name>
    <dbReference type="NCBI Taxonomy" id="1507873"/>
    <lineage>
        <taxon>Eukaryota</taxon>
        <taxon>Fungi</taxon>
        <taxon>Dikarya</taxon>
        <taxon>Ascomycota</taxon>
        <taxon>Pezizomycotina</taxon>
        <taxon>Dothideomycetes</taxon>
        <taxon>Dothideomycetidae</taxon>
        <taxon>Cladosporiales</taxon>
        <taxon>Cladosporiaceae</taxon>
        <taxon>Rachicladosporium</taxon>
    </lineage>
</organism>
<evidence type="ECO:0000256" key="3">
    <source>
        <dbReference type="ARBA" id="ARBA00023235"/>
    </source>
</evidence>
<dbReference type="InterPro" id="IPR016055">
    <property type="entry name" value="A-D-PHexomutase_a/b/a-I/II/III"/>
</dbReference>
<dbReference type="EMBL" id="JAVRRR010000784">
    <property type="protein sequence ID" value="KAK5140491.1"/>
    <property type="molecule type" value="Genomic_DNA"/>
</dbReference>
<dbReference type="InterPro" id="IPR005843">
    <property type="entry name" value="A-D-PHexomutase_C"/>
</dbReference>
<sequence>MGYVWGFTFKETLTGFKWLGNEAQQTAREGLNPVFAFEEAIGYMFPSVVWDKDGIAAAIVFLAARRLWLAYEGLTPYQKLQQLYEEHGYFEDANTYLISPSPEVTQATFAAIRTSSNGAIPTHVGTRRIARWRDLTLASDTATADGRPVLPTDPDSQMITCELEDGVVFTARGSGTEPKIKLYIEATARSSAEAKRLANEVLRDLLQEWFEGLELAGT</sequence>
<evidence type="ECO:0000256" key="1">
    <source>
        <dbReference type="ARBA" id="ARBA00022723"/>
    </source>
</evidence>
<evidence type="ECO:0008006" key="8">
    <source>
        <dbReference type="Google" id="ProtNLM"/>
    </source>
</evidence>
<name>A0ABR0KY50_9PEZI</name>
<evidence type="ECO:0000256" key="2">
    <source>
        <dbReference type="ARBA" id="ARBA00022842"/>
    </source>
</evidence>
<protein>
    <recommendedName>
        <fullName evidence="8">Alpha-D-phosphohexomutase C-terminal domain-containing protein</fullName>
    </recommendedName>
</protein>
<dbReference type="Gene3D" id="3.30.310.50">
    <property type="entry name" value="Alpha-D-phosphohexomutase, C-terminal domain"/>
    <property type="match status" value="1"/>
</dbReference>
<keyword evidence="7" id="KW-1185">Reference proteome</keyword>
<dbReference type="Pfam" id="PF00408">
    <property type="entry name" value="PGM_PMM_IV"/>
    <property type="match status" value="1"/>
</dbReference>
<dbReference type="Proteomes" id="UP001308179">
    <property type="component" value="Unassembled WGS sequence"/>
</dbReference>
<feature type="domain" description="Alpha-D-phosphohexomutase C-terminal" evidence="4">
    <location>
        <begin position="163"/>
        <end position="202"/>
    </location>
</feature>
<reference evidence="6 7" key="1">
    <citation type="submission" date="2023-08" db="EMBL/GenBank/DDBJ databases">
        <title>Black Yeasts Isolated from many extreme environments.</title>
        <authorList>
            <person name="Coleine C."/>
            <person name="Stajich J.E."/>
            <person name="Selbmann L."/>
        </authorList>
    </citation>
    <scope>NUCLEOTIDE SEQUENCE [LARGE SCALE GENOMIC DNA]</scope>
    <source>
        <strain evidence="6 7">CCFEE 5386</strain>
    </source>
</reference>
<dbReference type="SUPFAM" id="SSF55957">
    <property type="entry name" value="Phosphoglucomutase, C-terminal domain"/>
    <property type="match status" value="1"/>
</dbReference>
<evidence type="ECO:0000313" key="7">
    <source>
        <dbReference type="Proteomes" id="UP001308179"/>
    </source>
</evidence>
<dbReference type="InterPro" id="IPR005846">
    <property type="entry name" value="A-D-PHexomutase_a/b/a-III"/>
</dbReference>
<evidence type="ECO:0000313" key="6">
    <source>
        <dbReference type="EMBL" id="KAK5140491.1"/>
    </source>
</evidence>
<feature type="domain" description="Alpha-D-phosphohexomutase alpha/beta/alpha" evidence="5">
    <location>
        <begin position="6"/>
        <end position="66"/>
    </location>
</feature>